<protein>
    <submittedName>
        <fullName evidence="2">Uncharacterized protein</fullName>
    </submittedName>
</protein>
<organism evidence="2 3">
    <name type="scientific">Mesorhabditis spiculigera</name>
    <dbReference type="NCBI Taxonomy" id="96644"/>
    <lineage>
        <taxon>Eukaryota</taxon>
        <taxon>Metazoa</taxon>
        <taxon>Ecdysozoa</taxon>
        <taxon>Nematoda</taxon>
        <taxon>Chromadorea</taxon>
        <taxon>Rhabditida</taxon>
        <taxon>Rhabditina</taxon>
        <taxon>Rhabditomorpha</taxon>
        <taxon>Rhabditoidea</taxon>
        <taxon>Rhabditidae</taxon>
        <taxon>Mesorhabditinae</taxon>
        <taxon>Mesorhabditis</taxon>
    </lineage>
</organism>
<comment type="caution">
    <text evidence="2">The sequence shown here is derived from an EMBL/GenBank/DDBJ whole genome shotgun (WGS) entry which is preliminary data.</text>
</comment>
<evidence type="ECO:0000256" key="1">
    <source>
        <dbReference type="SAM" id="SignalP"/>
    </source>
</evidence>
<accession>A0AA36CUL5</accession>
<sequence>MRFILEALIVALCLVGAGGAATCQQPASGKIPTKCNTCFNLLIKQMNQSTPPLSAKAMYGFTQAMGTYVASFVKNRTSQGIKTVPTMCDIGNLVIAYVSDNFDSLMACVSQYNPTTVANLGITALTAVPAAESLGLDAIADGCMCGAMGALQKAYETTFTKKYKAWVKSPVATTIQNNICALCATYLSDQSFIQKLFNQIKGRQTVAVMQQLADKYLPKYWGWYQHYRDNSLVACSTMPTSCACNASAATAVVDQIGKK</sequence>
<gene>
    <name evidence="2" type="ORF">MSPICULIGERA_LOCUS13017</name>
</gene>
<evidence type="ECO:0000313" key="2">
    <source>
        <dbReference type="EMBL" id="CAJ0574689.1"/>
    </source>
</evidence>
<proteinExistence type="predicted"/>
<keyword evidence="3" id="KW-1185">Reference proteome</keyword>
<feature type="non-terminal residue" evidence="2">
    <location>
        <position position="259"/>
    </location>
</feature>
<feature type="signal peptide" evidence="1">
    <location>
        <begin position="1"/>
        <end position="20"/>
    </location>
</feature>
<keyword evidence="1" id="KW-0732">Signal</keyword>
<feature type="chain" id="PRO_5041344882" evidence="1">
    <location>
        <begin position="21"/>
        <end position="259"/>
    </location>
</feature>
<dbReference type="AlphaFoldDB" id="A0AA36CUL5"/>
<evidence type="ECO:0000313" key="3">
    <source>
        <dbReference type="Proteomes" id="UP001177023"/>
    </source>
</evidence>
<dbReference type="Proteomes" id="UP001177023">
    <property type="component" value="Unassembled WGS sequence"/>
</dbReference>
<name>A0AA36CUL5_9BILA</name>
<reference evidence="2" key="1">
    <citation type="submission" date="2023-06" db="EMBL/GenBank/DDBJ databases">
        <authorList>
            <person name="Delattre M."/>
        </authorList>
    </citation>
    <scope>NUCLEOTIDE SEQUENCE</scope>
    <source>
        <strain evidence="2">AF72</strain>
    </source>
</reference>
<dbReference type="EMBL" id="CATQJA010002632">
    <property type="protein sequence ID" value="CAJ0574689.1"/>
    <property type="molecule type" value="Genomic_DNA"/>
</dbReference>